<name>A0AAW1S8C6_9CHLO</name>
<keyword evidence="4" id="KW-1185">Reference proteome</keyword>
<feature type="region of interest" description="Disordered" evidence="1">
    <location>
        <begin position="140"/>
        <end position="181"/>
    </location>
</feature>
<evidence type="ECO:0000313" key="4">
    <source>
        <dbReference type="Proteomes" id="UP001445335"/>
    </source>
</evidence>
<proteinExistence type="predicted"/>
<reference evidence="3 4" key="1">
    <citation type="journal article" date="2024" name="Nat. Commun.">
        <title>Phylogenomics reveals the evolutionary origins of lichenization in chlorophyte algae.</title>
        <authorList>
            <person name="Puginier C."/>
            <person name="Libourel C."/>
            <person name="Otte J."/>
            <person name="Skaloud P."/>
            <person name="Haon M."/>
            <person name="Grisel S."/>
            <person name="Petersen M."/>
            <person name="Berrin J.G."/>
            <person name="Delaux P.M."/>
            <person name="Dal Grande F."/>
            <person name="Keller J."/>
        </authorList>
    </citation>
    <scope>NUCLEOTIDE SEQUENCE [LARGE SCALE GENOMIC DNA]</scope>
    <source>
        <strain evidence="3 4">SAG 245.80</strain>
    </source>
</reference>
<dbReference type="InterPro" id="IPR011989">
    <property type="entry name" value="ARM-like"/>
</dbReference>
<evidence type="ECO:0000313" key="3">
    <source>
        <dbReference type="EMBL" id="KAK9841854.1"/>
    </source>
</evidence>
<sequence>MCRFRLVHAQAARTGNIVQTPQGSAGCPPAGQRTPYTEAECQTFQALADICGQADAPPLPRDALQRAARWLFSALEARCEARATPAAGAAAARQFCALLRALAAVLAEARSNDGLSLGSLLGCLAKFWTYGVSACGASGAAWPSGSVPSRQCGATFAEREPRSRWSSDSEASDSEGAGVGAGGRTAAARARLAALSCMQALARADCKALHAHWAALLPVATPLAGRAQGATLMDAAARDPSPRVRASAAAVIQTLLEGPPQRAFLAIAEVQAQARHVVRGFTTLSGTLGRLAVALHAGLLQALAAEEDPGVRVAMLRALGALVAAAPYPRLPPDLLLGVIEQLLELASALVMAAPSGCALDCGEERCVALSVRLLGEALGAWGGCDAGGTLEAVLPAARAHRSAVVRAAAHAAPSAASAAALLALPQALRHSAWAATAAAVASDPEPAVRAAAAKTIGCLAALPLALELPGLTETLAGAARDAAQSVRVQAAWGLANLADVLRQAAAAAEVGPGSPRPGDVGVPPAAASLPALCVAALAAARDGDKCLADALADGGTKVQWNACYAAGSLLRNAPTAAAAAACEEGGSERCLGMEQRPGSGLLHGLLLQLLAILRTSANYKICTHAAAALAAVQDRAQLGGAYAVALDVAASALEAAQGGAFGQMPLVGSPAASSAPAGSRGGAEPDQAAWSGDAPDQAPPTDLRGQGQLVACN</sequence>
<feature type="compositionally biased region" description="Basic and acidic residues" evidence="1">
    <location>
        <begin position="157"/>
        <end position="167"/>
    </location>
</feature>
<comment type="caution">
    <text evidence="3">The sequence shown here is derived from an EMBL/GenBank/DDBJ whole genome shotgun (WGS) entry which is preliminary data.</text>
</comment>
<feature type="region of interest" description="Disordered" evidence="1">
    <location>
        <begin position="670"/>
        <end position="714"/>
    </location>
</feature>
<evidence type="ECO:0000259" key="2">
    <source>
        <dbReference type="Pfam" id="PF13251"/>
    </source>
</evidence>
<dbReference type="PROSITE" id="PS51257">
    <property type="entry name" value="PROKAR_LIPOPROTEIN"/>
    <property type="match status" value="1"/>
</dbReference>
<dbReference type="Gene3D" id="1.25.10.10">
    <property type="entry name" value="Leucine-rich Repeat Variant"/>
    <property type="match status" value="2"/>
</dbReference>
<gene>
    <name evidence="3" type="ORF">WJX81_007459</name>
</gene>
<dbReference type="Pfam" id="PF13251">
    <property type="entry name" value="DUF4042"/>
    <property type="match status" value="1"/>
</dbReference>
<dbReference type="AlphaFoldDB" id="A0AAW1S8C6"/>
<dbReference type="Proteomes" id="UP001445335">
    <property type="component" value="Unassembled WGS sequence"/>
</dbReference>
<feature type="compositionally biased region" description="Low complexity" evidence="1">
    <location>
        <begin position="670"/>
        <end position="679"/>
    </location>
</feature>
<evidence type="ECO:0000256" key="1">
    <source>
        <dbReference type="SAM" id="MobiDB-lite"/>
    </source>
</evidence>
<accession>A0AAW1S8C6</accession>
<dbReference type="PANTHER" id="PTHR13366:SF0">
    <property type="entry name" value="HEAT REPEAT-CONTAINING PROTEIN 6"/>
    <property type="match status" value="1"/>
</dbReference>
<protein>
    <recommendedName>
        <fullName evidence="2">DUF4042 domain-containing protein</fullName>
    </recommendedName>
</protein>
<dbReference type="EMBL" id="JALJOU010000010">
    <property type="protein sequence ID" value="KAK9841854.1"/>
    <property type="molecule type" value="Genomic_DNA"/>
</dbReference>
<dbReference type="InterPro" id="IPR052107">
    <property type="entry name" value="HEAT6"/>
</dbReference>
<dbReference type="SUPFAM" id="SSF48371">
    <property type="entry name" value="ARM repeat"/>
    <property type="match status" value="1"/>
</dbReference>
<organism evidence="3 4">
    <name type="scientific">Elliptochloris bilobata</name>
    <dbReference type="NCBI Taxonomy" id="381761"/>
    <lineage>
        <taxon>Eukaryota</taxon>
        <taxon>Viridiplantae</taxon>
        <taxon>Chlorophyta</taxon>
        <taxon>core chlorophytes</taxon>
        <taxon>Trebouxiophyceae</taxon>
        <taxon>Trebouxiophyceae incertae sedis</taxon>
        <taxon>Elliptochloris clade</taxon>
        <taxon>Elliptochloris</taxon>
    </lineage>
</organism>
<dbReference type="InterPro" id="IPR025283">
    <property type="entry name" value="DUF4042"/>
</dbReference>
<dbReference type="PANTHER" id="PTHR13366">
    <property type="entry name" value="MALARIA ANTIGEN-RELATED"/>
    <property type="match status" value="1"/>
</dbReference>
<dbReference type="InterPro" id="IPR016024">
    <property type="entry name" value="ARM-type_fold"/>
</dbReference>
<feature type="domain" description="DUF4042" evidence="2">
    <location>
        <begin position="190"/>
        <end position="347"/>
    </location>
</feature>